<comment type="catalytic activity">
    <reaction evidence="20">
        <text>(2E)-octenoyl-CoA + NADPH + H(+) = octanoyl-CoA + NADP(+)</text>
        <dbReference type="Rhea" id="RHEA:44952"/>
        <dbReference type="ChEBI" id="CHEBI:15378"/>
        <dbReference type="ChEBI" id="CHEBI:57386"/>
        <dbReference type="ChEBI" id="CHEBI:57783"/>
        <dbReference type="ChEBI" id="CHEBI:58349"/>
        <dbReference type="ChEBI" id="CHEBI:62242"/>
    </reaction>
    <physiologicalReaction direction="left-to-right" evidence="20">
        <dbReference type="Rhea" id="RHEA:44953"/>
    </physiologicalReaction>
</comment>
<comment type="catalytic activity">
    <reaction evidence="17">
        <text>(2E)-hexenoyl-CoA + NADPH + H(+) = hexanoyl-CoA + NADP(+)</text>
        <dbReference type="Rhea" id="RHEA:44956"/>
        <dbReference type="ChEBI" id="CHEBI:15378"/>
        <dbReference type="ChEBI" id="CHEBI:57783"/>
        <dbReference type="ChEBI" id="CHEBI:58349"/>
        <dbReference type="ChEBI" id="CHEBI:62077"/>
        <dbReference type="ChEBI" id="CHEBI:62620"/>
    </reaction>
    <physiologicalReaction direction="left-to-right" evidence="17">
        <dbReference type="Rhea" id="RHEA:44957"/>
    </physiologicalReaction>
</comment>
<evidence type="ECO:0000256" key="11">
    <source>
        <dbReference type="ARBA" id="ARBA00037124"/>
    </source>
</evidence>
<comment type="catalytic activity">
    <reaction evidence="15">
        <text>(2E)-dodecenoyl-CoA + NADPH + H(+) = dodecanoyl-CoA + NADP(+)</text>
        <dbReference type="Rhea" id="RHEA:44964"/>
        <dbReference type="ChEBI" id="CHEBI:15378"/>
        <dbReference type="ChEBI" id="CHEBI:57330"/>
        <dbReference type="ChEBI" id="CHEBI:57375"/>
        <dbReference type="ChEBI" id="CHEBI:57783"/>
        <dbReference type="ChEBI" id="CHEBI:58349"/>
    </reaction>
    <physiologicalReaction direction="left-to-right" evidence="15">
        <dbReference type="Rhea" id="RHEA:44965"/>
    </physiologicalReaction>
</comment>
<comment type="pathway">
    <text evidence="2">Lipid metabolism.</text>
</comment>
<evidence type="ECO:0000313" key="22">
    <source>
        <dbReference type="RefSeq" id="XP_006818808.1"/>
    </source>
</evidence>
<dbReference type="InterPro" id="IPR002347">
    <property type="entry name" value="SDR_fam"/>
</dbReference>
<evidence type="ECO:0000256" key="15">
    <source>
        <dbReference type="ARBA" id="ARBA00047570"/>
    </source>
</evidence>
<keyword evidence="7" id="KW-0560">Oxidoreductase</keyword>
<comment type="catalytic activity">
    <reaction evidence="19">
        <text>(2E)-decenoyl-CoA + NADPH + H(+) = decanoyl-CoA + NADP(+)</text>
        <dbReference type="Rhea" id="RHEA:44960"/>
        <dbReference type="ChEBI" id="CHEBI:15378"/>
        <dbReference type="ChEBI" id="CHEBI:57783"/>
        <dbReference type="ChEBI" id="CHEBI:58349"/>
        <dbReference type="ChEBI" id="CHEBI:61406"/>
        <dbReference type="ChEBI" id="CHEBI:61430"/>
    </reaction>
    <physiologicalReaction direction="left-to-right" evidence="19">
        <dbReference type="Rhea" id="RHEA:44961"/>
    </physiologicalReaction>
</comment>
<dbReference type="Pfam" id="PF13561">
    <property type="entry name" value="adh_short_C2"/>
    <property type="match status" value="1"/>
</dbReference>
<gene>
    <name evidence="22" type="primary">LOC100376427</name>
</gene>
<keyword evidence="4" id="KW-0597">Phosphoprotein</keyword>
<evidence type="ECO:0000256" key="17">
    <source>
        <dbReference type="ARBA" id="ARBA00049108"/>
    </source>
</evidence>
<evidence type="ECO:0000256" key="12">
    <source>
        <dbReference type="ARBA" id="ARBA00038622"/>
    </source>
</evidence>
<keyword evidence="10" id="KW-0275">Fatty acid biosynthesis</keyword>
<keyword evidence="21" id="KW-1185">Reference proteome</keyword>
<keyword evidence="9" id="KW-0576">Peroxisome</keyword>
<evidence type="ECO:0000256" key="13">
    <source>
        <dbReference type="ARBA" id="ARBA00038849"/>
    </source>
</evidence>
<keyword evidence="8" id="KW-0443">Lipid metabolism</keyword>
<organism evidence="21 22">
    <name type="scientific">Saccoglossus kowalevskii</name>
    <name type="common">Acorn worm</name>
    <dbReference type="NCBI Taxonomy" id="10224"/>
    <lineage>
        <taxon>Eukaryota</taxon>
        <taxon>Metazoa</taxon>
        <taxon>Hemichordata</taxon>
        <taxon>Enteropneusta</taxon>
        <taxon>Harrimaniidae</taxon>
        <taxon>Saccoglossus</taxon>
    </lineage>
</organism>
<evidence type="ECO:0000256" key="3">
    <source>
        <dbReference type="ARBA" id="ARBA00022516"/>
    </source>
</evidence>
<proteinExistence type="predicted"/>
<comment type="function">
    <text evidence="11">Participates in chain elongation of fatty acids. Catalyzes the reduction of trans-2-enoyl-CoAs of varying chain lengths from 6:1 to 16:1, having maximum activity with 10:1 CoA. Has no 2,4-dienoyl-CoA reductase activity.</text>
</comment>
<accession>A0ABM0MFL7</accession>
<evidence type="ECO:0000256" key="20">
    <source>
        <dbReference type="ARBA" id="ARBA00049559"/>
    </source>
</evidence>
<evidence type="ECO:0000256" key="4">
    <source>
        <dbReference type="ARBA" id="ARBA00022553"/>
    </source>
</evidence>
<dbReference type="InterPro" id="IPR052388">
    <property type="entry name" value="Peroxisomal_t2-enoyl-CoA_red"/>
</dbReference>
<dbReference type="RefSeq" id="XP_006818808.1">
    <property type="nucleotide sequence ID" value="XM_006818745.1"/>
</dbReference>
<evidence type="ECO:0000256" key="18">
    <source>
        <dbReference type="ARBA" id="ARBA00049251"/>
    </source>
</evidence>
<keyword evidence="3" id="KW-0444">Lipid biosynthesis</keyword>
<evidence type="ECO:0000256" key="16">
    <source>
        <dbReference type="ARBA" id="ARBA00048686"/>
    </source>
</evidence>
<dbReference type="Proteomes" id="UP000694865">
    <property type="component" value="Unplaced"/>
</dbReference>
<evidence type="ECO:0000256" key="9">
    <source>
        <dbReference type="ARBA" id="ARBA00023140"/>
    </source>
</evidence>
<sequence>MAAARVASVFRSGLFNERVAIITGGGTGIGKTIARELLNLGCKVVIASRKGERLNKSADEMRQELDKDSPAKLEAIQCNIRNEEQIKSLISFTLDKFGKIDYLVNNGGGQFPSRLGDMSTKGWNAVIETNLTGTFQMTREVYNSWMKDHGGSIVNIVVNNWNGFPGMGHTGAARAGVVNMTKTLALEWAHEGIRINCVAPGTVYSETAAANYGGSDIFSGSIPDMPTKRLGTVEEVSAAVCFLLSPAAAFISGSTIKVDGAASLFKHQLFDIPDHDKTPAYTWGKSDAPTLKDTVETTDIKSKL</sequence>
<evidence type="ECO:0000313" key="21">
    <source>
        <dbReference type="Proteomes" id="UP000694865"/>
    </source>
</evidence>
<dbReference type="PRINTS" id="PR00080">
    <property type="entry name" value="SDRFAMILY"/>
</dbReference>
<evidence type="ECO:0000256" key="7">
    <source>
        <dbReference type="ARBA" id="ARBA00023002"/>
    </source>
</evidence>
<dbReference type="PRINTS" id="PR00081">
    <property type="entry name" value="GDHRDH"/>
</dbReference>
<evidence type="ECO:0000256" key="14">
    <source>
        <dbReference type="ARBA" id="ARBA00041063"/>
    </source>
</evidence>
<dbReference type="Gene3D" id="3.40.50.720">
    <property type="entry name" value="NAD(P)-binding Rossmann-like Domain"/>
    <property type="match status" value="1"/>
</dbReference>
<comment type="catalytic activity">
    <reaction evidence="16">
        <text>(2E)-tetradecenoyl-CoA + NADPH + H(+) = tetradecanoyl-CoA + NADP(+)</text>
        <dbReference type="Rhea" id="RHEA:44968"/>
        <dbReference type="ChEBI" id="CHEBI:15378"/>
        <dbReference type="ChEBI" id="CHEBI:57385"/>
        <dbReference type="ChEBI" id="CHEBI:57783"/>
        <dbReference type="ChEBI" id="CHEBI:58349"/>
        <dbReference type="ChEBI" id="CHEBI:61405"/>
    </reaction>
    <physiologicalReaction direction="left-to-right" evidence="16">
        <dbReference type="Rhea" id="RHEA:44969"/>
    </physiologicalReaction>
</comment>
<reference evidence="22" key="1">
    <citation type="submission" date="2025-08" db="UniProtKB">
        <authorList>
            <consortium name="RefSeq"/>
        </authorList>
    </citation>
    <scope>IDENTIFICATION</scope>
    <source>
        <tissue evidence="22">Testes</tissue>
    </source>
</reference>
<evidence type="ECO:0000256" key="8">
    <source>
        <dbReference type="ARBA" id="ARBA00023098"/>
    </source>
</evidence>
<comment type="catalytic activity">
    <reaction evidence="18">
        <text>a (2E)-enoyl-CoA + NADPH + H(+) = a 2,3-saturated acyl-CoA + NADP(+)</text>
        <dbReference type="Rhea" id="RHEA:33763"/>
        <dbReference type="ChEBI" id="CHEBI:15378"/>
        <dbReference type="ChEBI" id="CHEBI:57783"/>
        <dbReference type="ChEBI" id="CHEBI:58349"/>
        <dbReference type="ChEBI" id="CHEBI:58856"/>
        <dbReference type="ChEBI" id="CHEBI:65111"/>
        <dbReference type="EC" id="1.3.1.38"/>
    </reaction>
    <physiologicalReaction direction="left-to-right" evidence="18">
        <dbReference type="Rhea" id="RHEA:33764"/>
    </physiologicalReaction>
</comment>
<evidence type="ECO:0000256" key="2">
    <source>
        <dbReference type="ARBA" id="ARBA00005189"/>
    </source>
</evidence>
<evidence type="ECO:0000256" key="19">
    <source>
        <dbReference type="ARBA" id="ARBA00049386"/>
    </source>
</evidence>
<evidence type="ECO:0000256" key="5">
    <source>
        <dbReference type="ARBA" id="ARBA00022832"/>
    </source>
</evidence>
<name>A0ABM0MFL7_SACKO</name>
<keyword evidence="6" id="KW-0521">NADP</keyword>
<protein>
    <recommendedName>
        <fullName evidence="14">Peroxisomal trans-2-enoyl-CoA reductase</fullName>
        <ecNumber evidence="13">1.3.1.38</ecNumber>
    </recommendedName>
</protein>
<dbReference type="EC" id="1.3.1.38" evidence="13"/>
<comment type="subunit">
    <text evidence="12">Interacts with PEX5, probably required to target it into peroxisomes.</text>
</comment>
<evidence type="ECO:0000256" key="1">
    <source>
        <dbReference type="ARBA" id="ARBA00004275"/>
    </source>
</evidence>
<dbReference type="PANTHER" id="PTHR24317:SF7">
    <property type="entry name" value="PEROXISOMAL TRANS-2-ENOYL-COA REDUCTASE"/>
    <property type="match status" value="1"/>
</dbReference>
<keyword evidence="5" id="KW-0276">Fatty acid metabolism</keyword>
<evidence type="ECO:0000256" key="10">
    <source>
        <dbReference type="ARBA" id="ARBA00023160"/>
    </source>
</evidence>
<dbReference type="PANTHER" id="PTHR24317">
    <property type="entry name" value="PEROXISOMAL TRANS-2-ENOYL-COA REDUCTASE"/>
    <property type="match status" value="1"/>
</dbReference>
<dbReference type="SUPFAM" id="SSF51735">
    <property type="entry name" value="NAD(P)-binding Rossmann-fold domains"/>
    <property type="match status" value="1"/>
</dbReference>
<dbReference type="InterPro" id="IPR036291">
    <property type="entry name" value="NAD(P)-bd_dom_sf"/>
</dbReference>
<dbReference type="GeneID" id="100376427"/>
<comment type="subcellular location">
    <subcellularLocation>
        <location evidence="1">Peroxisome</location>
    </subcellularLocation>
</comment>
<evidence type="ECO:0000256" key="6">
    <source>
        <dbReference type="ARBA" id="ARBA00022857"/>
    </source>
</evidence>